<dbReference type="PANTHER" id="PTHR10900:SF77">
    <property type="entry name" value="FI19380P1"/>
    <property type="match status" value="1"/>
</dbReference>
<evidence type="ECO:0000256" key="2">
    <source>
        <dbReference type="SAM" id="Phobius"/>
    </source>
</evidence>
<dbReference type="Proteomes" id="UP001202479">
    <property type="component" value="Unassembled WGS sequence"/>
</dbReference>
<sequence length="1020" mass="116098">METTQPTESVMVDILSSQPQFSYFLRHLQRHGMIPKLNLMQNVTLLAPVNSAFASTNEEKPREINELLRYVVNQKVVVGNLTNEEVVYDTLYKTEANRYYPIKITADSTSKEYIIDETASIVEEDLYAKHQWSYVQGIDRLLPLKPSLCDVLMGSKSSEISLVHDIFQSLFKNDSGTTRETTKTNAKKQGKNRENKDKDKDKDKEKPLIPATCQEFLHGVKTLIIPDDKLLKNSMTSLQLEYYLANTAANKEFKFTDDATFEIKMDTLNLLKHLMFSDYIDGINGTCNKSTSFAGQKYQFSNEKGKLVLEGSYTATKTHVLSNGIVQIFSQGKQFFSRLNIPVAEMIARKALYAAQYSNFVDELKYRSLDYLVDGSAVNQTILVSLNMRDDVDEDEALSASFSLKQDFLYHFVDQSIDFSNEHNHLLVNTKLYVQKKIGGCYKMKVSRYYEDGGQEVIRILDGTEILRRIPISNNSQIFIANDEISTPANLKHSLGDMMSTGTIPDYLERVQIDRQDCLRTLNYLSTFDLYSLKENYKGYTIFLPCGAQNRNSSPSSPRGGLWDSLGLVLNYLESNPDIFEEIMRGMFFEKILYSDFQDSTNLNDINGQTVAIKSVEIINETNYVEINSENPIPIPLNSDILFNEGVIHVIDKVLIPDSFYIPIQELIKVTFDKSFPNYSISKLLEYFPKIENSLTGKKPFSLFVPSSESLENFNITSSFTDLFEFLQFHLIPNEEVYKILDCFEGKSNGGELIKTNLTHGGLVCKRKEGTNKIYLKFHKLNDTESGEKSENLGASFYNEDLSASSYNKDREVQILSHGCTSQYRNKHDTQNLSCIFLLEKPLNLDWVKDRKNRDNFLHIHLGMVSVGVGIILGLTIFGGVMLGLVFCMGRKEHRYKGDDDEIPRMDSGFMSVLTDDDEFVPYDRGYETDIDLLRSESDALLPARAKKSGGNRKISATSYNYGSIKNGRNRDRDGDGDGDENENRDKNYKQNLPATLPRDIGNIKRNLNRERNIPGLSQF</sequence>
<organism evidence="4 5">
    <name type="scientific">Candida oxycetoniae</name>
    <dbReference type="NCBI Taxonomy" id="497107"/>
    <lineage>
        <taxon>Eukaryota</taxon>
        <taxon>Fungi</taxon>
        <taxon>Dikarya</taxon>
        <taxon>Ascomycota</taxon>
        <taxon>Saccharomycotina</taxon>
        <taxon>Pichiomycetes</taxon>
        <taxon>Debaryomycetaceae</taxon>
        <taxon>Candida/Lodderomyces clade</taxon>
        <taxon>Candida</taxon>
    </lineage>
</organism>
<protein>
    <recommendedName>
        <fullName evidence="3">FAS1 domain-containing protein</fullName>
    </recommendedName>
</protein>
<reference evidence="4" key="1">
    <citation type="journal article" date="2022" name="DNA Res.">
        <title>Genome analysis of five recently described species of the CUG-Ser clade uncovers Candida theae as a new hybrid lineage with pathogenic potential in the Candida parapsilosis species complex.</title>
        <authorList>
            <person name="Mixao V."/>
            <person name="Del Olmo V."/>
            <person name="Hegedusova E."/>
            <person name="Saus E."/>
            <person name="Pryszcz L."/>
            <person name="Cillingova A."/>
            <person name="Nosek J."/>
            <person name="Gabaldon T."/>
        </authorList>
    </citation>
    <scope>NUCLEOTIDE SEQUENCE</scope>
    <source>
        <strain evidence="4">CBS 10844</strain>
    </source>
</reference>
<evidence type="ECO:0000313" key="5">
    <source>
        <dbReference type="Proteomes" id="UP001202479"/>
    </source>
</evidence>
<keyword evidence="5" id="KW-1185">Reference proteome</keyword>
<dbReference type="RefSeq" id="XP_049180912.1">
    <property type="nucleotide sequence ID" value="XM_049323318.1"/>
</dbReference>
<feature type="transmembrane region" description="Helical" evidence="2">
    <location>
        <begin position="860"/>
        <end position="887"/>
    </location>
</feature>
<gene>
    <name evidence="4" type="ORF">KGF56_002123</name>
</gene>
<dbReference type="GeneID" id="73379740"/>
<evidence type="ECO:0000256" key="1">
    <source>
        <dbReference type="SAM" id="MobiDB-lite"/>
    </source>
</evidence>
<dbReference type="SUPFAM" id="SSF82153">
    <property type="entry name" value="FAS1 domain"/>
    <property type="match status" value="2"/>
</dbReference>
<keyword evidence="2" id="KW-0472">Membrane</keyword>
<dbReference type="InterPro" id="IPR000782">
    <property type="entry name" value="FAS1_domain"/>
</dbReference>
<evidence type="ECO:0000259" key="3">
    <source>
        <dbReference type="PROSITE" id="PS50213"/>
    </source>
</evidence>
<dbReference type="GO" id="GO:0000329">
    <property type="term" value="C:fungal-type vacuole membrane"/>
    <property type="evidence" value="ECO:0007669"/>
    <property type="project" value="TreeGrafter"/>
</dbReference>
<feature type="domain" description="FAS1" evidence="3">
    <location>
        <begin position="8"/>
        <end position="142"/>
    </location>
</feature>
<feature type="compositionally biased region" description="Basic and acidic residues" evidence="1">
    <location>
        <begin position="969"/>
        <end position="989"/>
    </location>
</feature>
<accession>A0AAI9WYA5</accession>
<dbReference type="SMART" id="SM00554">
    <property type="entry name" value="FAS1"/>
    <property type="match status" value="1"/>
</dbReference>
<dbReference type="AlphaFoldDB" id="A0AAI9WYA5"/>
<dbReference type="Pfam" id="PF02469">
    <property type="entry name" value="Fasciclin"/>
    <property type="match status" value="1"/>
</dbReference>
<dbReference type="InterPro" id="IPR050904">
    <property type="entry name" value="Adhesion/Biosynth-related"/>
</dbReference>
<feature type="compositionally biased region" description="Basic and acidic residues" evidence="1">
    <location>
        <begin position="191"/>
        <end position="205"/>
    </location>
</feature>
<dbReference type="GO" id="GO:0016236">
    <property type="term" value="P:macroautophagy"/>
    <property type="evidence" value="ECO:0007669"/>
    <property type="project" value="TreeGrafter"/>
</dbReference>
<dbReference type="PANTHER" id="PTHR10900">
    <property type="entry name" value="PERIOSTIN-RELATED"/>
    <property type="match status" value="1"/>
</dbReference>
<proteinExistence type="predicted"/>
<keyword evidence="2" id="KW-0812">Transmembrane</keyword>
<name>A0AAI9WYA5_9ASCO</name>
<dbReference type="PROSITE" id="PS50213">
    <property type="entry name" value="FAS1"/>
    <property type="match status" value="2"/>
</dbReference>
<feature type="region of interest" description="Disordered" evidence="1">
    <location>
        <begin position="945"/>
        <end position="1020"/>
    </location>
</feature>
<dbReference type="EMBL" id="JAHUZD010000067">
    <property type="protein sequence ID" value="KAI3405167.2"/>
    <property type="molecule type" value="Genomic_DNA"/>
</dbReference>
<feature type="domain" description="FAS1" evidence="3">
    <location>
        <begin position="488"/>
        <end position="655"/>
    </location>
</feature>
<feature type="compositionally biased region" description="Polar residues" evidence="1">
    <location>
        <begin position="955"/>
        <end position="964"/>
    </location>
</feature>
<feature type="region of interest" description="Disordered" evidence="1">
    <location>
        <begin position="176"/>
        <end position="205"/>
    </location>
</feature>
<evidence type="ECO:0000313" key="4">
    <source>
        <dbReference type="EMBL" id="KAI3405167.2"/>
    </source>
</evidence>
<dbReference type="Gene3D" id="2.30.180.10">
    <property type="entry name" value="FAS1 domain"/>
    <property type="match status" value="2"/>
</dbReference>
<keyword evidence="2" id="KW-1133">Transmembrane helix</keyword>
<comment type="caution">
    <text evidence="4">The sequence shown here is derived from an EMBL/GenBank/DDBJ whole genome shotgun (WGS) entry which is preliminary data.</text>
</comment>
<dbReference type="InterPro" id="IPR036378">
    <property type="entry name" value="FAS1_dom_sf"/>
</dbReference>